<feature type="transmembrane region" description="Helical" evidence="1">
    <location>
        <begin position="31"/>
        <end position="48"/>
    </location>
</feature>
<keyword evidence="1" id="KW-0812">Transmembrane</keyword>
<dbReference type="InterPro" id="IPR008457">
    <property type="entry name" value="Cu-R_CopD_dom"/>
</dbReference>
<gene>
    <name evidence="3" type="ORF">RMCN_1081</name>
</gene>
<dbReference type="Pfam" id="PF05425">
    <property type="entry name" value="CopD"/>
    <property type="match status" value="1"/>
</dbReference>
<name>A0ABQ0KEK3_MYCNV</name>
<keyword evidence="1" id="KW-0472">Membrane</keyword>
<accession>A0ABQ0KEK3</accession>
<reference evidence="3 4" key="1">
    <citation type="journal article" date="2016" name="Genome Announc.">
        <title>Draft Genome Sequences of Five Rapidly Growing Mycobacterium Species, M. thermoresistibile, M. fortuitum subsp. acetamidolyticum, M. canariasense, M. brisbanense, and M. novocastrense.</title>
        <authorList>
            <person name="Katahira K."/>
            <person name="Ogura Y."/>
            <person name="Gotoh Y."/>
            <person name="Hayashi T."/>
        </authorList>
    </citation>
    <scope>NUCLEOTIDE SEQUENCE [LARGE SCALE GENOMIC DNA]</scope>
    <source>
        <strain evidence="3 4">JCM18114</strain>
    </source>
</reference>
<protein>
    <submittedName>
        <fullName evidence="3">Copper resistance protein CopC</fullName>
    </submittedName>
</protein>
<sequence length="317" mass="33294">MAVAGLLLALILVPLPTLTATAYGTTLLLKLALVAVAVGLAVVGRRALRMARLHRLRQTTRVEGVALLAVIAVTAVLVSMPSPGGADTGAAAPPPPPRGVAVPGGGLAGQIGVNVVASEQQVVVRLFTPRLTDYIGAPEDQTYELSGRLTMSDVTEDVRFRPCGGGCFVASIRWRDGDNVLTLRAAAEGWTGGTVAIVVPWPGVPAGDLIQRTVRVMNRVDDVTIYESGTSDTSAGFPDPMIIDTDGPQLLSNEPYNAGVAPVAVVVRRESDPTRLLLGFPSAGYFVELGLDGLGRIISETLVGPKVIFQRRLVYRD</sequence>
<keyword evidence="4" id="KW-1185">Reference proteome</keyword>
<dbReference type="RefSeq" id="WP_067387738.1">
    <property type="nucleotide sequence ID" value="NZ_BCTA01000018.1"/>
</dbReference>
<feature type="transmembrane region" description="Helical" evidence="1">
    <location>
        <begin position="60"/>
        <end position="80"/>
    </location>
</feature>
<keyword evidence="1" id="KW-1133">Transmembrane helix</keyword>
<evidence type="ECO:0000313" key="4">
    <source>
        <dbReference type="Proteomes" id="UP000069773"/>
    </source>
</evidence>
<comment type="caution">
    <text evidence="3">The sequence shown here is derived from an EMBL/GenBank/DDBJ whole genome shotgun (WGS) entry which is preliminary data.</text>
</comment>
<proteinExistence type="predicted"/>
<evidence type="ECO:0000313" key="3">
    <source>
        <dbReference type="EMBL" id="GAT07948.1"/>
    </source>
</evidence>
<dbReference type="EMBL" id="BCTA01000018">
    <property type="protein sequence ID" value="GAT07948.1"/>
    <property type="molecule type" value="Genomic_DNA"/>
</dbReference>
<feature type="domain" description="Copper resistance protein D" evidence="2">
    <location>
        <begin position="2"/>
        <end position="77"/>
    </location>
</feature>
<organism evidence="3 4">
    <name type="scientific">Mycolicibacterium novocastrense</name>
    <name type="common">Mycobacterium novocastrense</name>
    <dbReference type="NCBI Taxonomy" id="59813"/>
    <lineage>
        <taxon>Bacteria</taxon>
        <taxon>Bacillati</taxon>
        <taxon>Actinomycetota</taxon>
        <taxon>Actinomycetes</taxon>
        <taxon>Mycobacteriales</taxon>
        <taxon>Mycobacteriaceae</taxon>
        <taxon>Mycolicibacterium</taxon>
    </lineage>
</organism>
<evidence type="ECO:0000256" key="1">
    <source>
        <dbReference type="SAM" id="Phobius"/>
    </source>
</evidence>
<evidence type="ECO:0000259" key="2">
    <source>
        <dbReference type="Pfam" id="PF05425"/>
    </source>
</evidence>
<dbReference type="Proteomes" id="UP000069773">
    <property type="component" value="Unassembled WGS sequence"/>
</dbReference>